<evidence type="ECO:0000259" key="2">
    <source>
        <dbReference type="Pfam" id="PF20171"/>
    </source>
</evidence>
<dbReference type="Pfam" id="PF20171">
    <property type="entry name" value="OpcA_G6PD_C"/>
    <property type="match status" value="1"/>
</dbReference>
<dbReference type="PANTHER" id="PTHR38658:SF1">
    <property type="entry name" value="OXPP CYCLE PROTEIN OPCA-RELATED"/>
    <property type="match status" value="1"/>
</dbReference>
<dbReference type="Pfam" id="PF10128">
    <property type="entry name" value="OpcA_G6PD_assem"/>
    <property type="match status" value="1"/>
</dbReference>
<dbReference type="InterPro" id="IPR046802">
    <property type="entry name" value="OpcA_G6PD_C"/>
</dbReference>
<name>D2NTF2_ROTMD</name>
<reference evidence="3 4" key="3">
    <citation type="journal article" date="2010" name="Sequencing">
        <title>Complete Genome Sequence of Rothia mucilaginosa DY-18: A Clinical Isolate with Dense Meshwork-Like Structures from a Persistent Apical Periodontitis Lesion.</title>
        <authorList>
            <person name="Yamane K."/>
            <person name="Nambu T."/>
            <person name="Yamanaka T."/>
            <person name="Mashimo C."/>
            <person name="Sugimori C."/>
            <person name="Leung K.-P."/>
            <person name="Fukushima H."/>
        </authorList>
    </citation>
    <scope>NUCLEOTIDE SEQUENCE [LARGE SCALE GENOMIC DNA]</scope>
    <source>
        <strain evidence="3 4">DY-18</strain>
    </source>
</reference>
<organism evidence="3 4">
    <name type="scientific">Rothia mucilaginosa (strain DY-18)</name>
    <name type="common">Stomatococcus mucilaginosus</name>
    <dbReference type="NCBI Taxonomy" id="680646"/>
    <lineage>
        <taxon>Bacteria</taxon>
        <taxon>Bacillati</taxon>
        <taxon>Actinomycetota</taxon>
        <taxon>Actinomycetes</taxon>
        <taxon>Micrococcales</taxon>
        <taxon>Micrococcaceae</taxon>
        <taxon>Rothia</taxon>
    </lineage>
</organism>
<proteinExistence type="predicted"/>
<reference evidence="4" key="1">
    <citation type="submission" date="2009-07" db="EMBL/GenBank/DDBJ databases">
        <title>Complete genome sequence of Rothia mucilaginosa DJ.</title>
        <authorList>
            <person name="Yamane K."/>
            <person name="Nambu T."/>
            <person name="Mashimo C."/>
            <person name="Sugimori C."/>
            <person name="Yamanaka T."/>
            <person name="Leung K."/>
            <person name="Fukushima H."/>
        </authorList>
    </citation>
    <scope>NUCLEOTIDE SEQUENCE [LARGE SCALE GENOMIC DNA]</scope>
    <source>
        <strain evidence="4">DY-18</strain>
    </source>
</reference>
<dbReference type="Proteomes" id="UP000001883">
    <property type="component" value="Chromosome"/>
</dbReference>
<dbReference type="KEGG" id="rmu:RMDY18_10960"/>
<feature type="domain" description="Glucose-6-phosphate dehydrogenase assembly protein OpcA C-terminal" evidence="2">
    <location>
        <begin position="170"/>
        <end position="301"/>
    </location>
</feature>
<gene>
    <name evidence="3" type="ordered locus">RMDY18_10960</name>
</gene>
<reference evidence="3 4" key="2">
    <citation type="journal article" date="2010" name="J Osaka Dent Univ">
        <title>Isolation and identification of Rothia mucilaginosa from persistent apical periodontitis lesions.</title>
        <authorList>
            <person name="Yamane K."/>
            <person name="Yoshida M."/>
            <person name="Fujihira T."/>
            <person name="Baba T."/>
            <person name="Tsuji N."/>
            <person name="Hayashi H."/>
            <person name="Sugimori C."/>
            <person name="Yamanaka T."/>
            <person name="Mashimo C."/>
            <person name="Nambu T."/>
            <person name="Kawai H."/>
            <person name="Fukushima H."/>
        </authorList>
    </citation>
    <scope>NUCLEOTIDE SEQUENCE [LARGE SCALE GENOMIC DNA]</scope>
    <source>
        <strain evidence="3 4">DY-18</strain>
    </source>
</reference>
<keyword evidence="4" id="KW-1185">Reference proteome</keyword>
<accession>D2NTF2</accession>
<dbReference type="HOGENOM" id="CLU_046988_1_0_11"/>
<evidence type="ECO:0000259" key="1">
    <source>
        <dbReference type="Pfam" id="PF10128"/>
    </source>
</evidence>
<sequence length="332" mass="36375">MEAPVISHLHNTTVSAINKELSNLAAANGSLSSGRVLTLVVLAEKGHSREAMRAAIRASHEHPSRIIMHISHDPLDPDQLDAEIHLGGDTGASEMIVLRGWGSASRPTEALISGLLLPDSPIVVWWPHSVPENPAQHSIGRIAQRRITDSARAEDPKEALKHLAEVYRAGDTDLAWTRLTLWRTQLAALMEQMPSSPVRRVVVWGSSKSPSVVLLGTWLGWKLEAPVHLATIGAANRGLYRVSIEREDGSVTMFRPGISVATISTPYAPDQQIALPVRTLAECISEELRRLDPDDTYGDVLKQALRSVTLVDDTCQPEDMLDLEEYPEVFDA</sequence>
<dbReference type="eggNOG" id="COG3429">
    <property type="taxonomic scope" value="Bacteria"/>
</dbReference>
<feature type="domain" description="Glucose-6-phosphate dehydrogenase assembly protein OpcA N-terminal" evidence="1">
    <location>
        <begin position="57"/>
        <end position="165"/>
    </location>
</feature>
<dbReference type="AlphaFoldDB" id="D2NTF2"/>
<dbReference type="InterPro" id="IPR046801">
    <property type="entry name" value="OpcA_G6PD_N"/>
</dbReference>
<evidence type="ECO:0000313" key="3">
    <source>
        <dbReference type="EMBL" id="BAI64928.1"/>
    </source>
</evidence>
<evidence type="ECO:0000313" key="4">
    <source>
        <dbReference type="Proteomes" id="UP000001883"/>
    </source>
</evidence>
<dbReference type="STRING" id="680646.RMDY18_10960"/>
<dbReference type="EMBL" id="AP011540">
    <property type="protein sequence ID" value="BAI64928.1"/>
    <property type="molecule type" value="Genomic_DNA"/>
</dbReference>
<dbReference type="PANTHER" id="PTHR38658">
    <property type="entry name" value="OXPP CYCLE PROTEIN OPCA-RELATED"/>
    <property type="match status" value="1"/>
</dbReference>
<protein>
    <submittedName>
        <fullName evidence="3">Glucose-6-P dehydrogenase subunit</fullName>
    </submittedName>
</protein>
<dbReference type="InterPro" id="IPR004555">
    <property type="entry name" value="G6PDH_assembly_OpcA"/>
</dbReference>